<accession>A0A1M7N2D4</accession>
<evidence type="ECO:0000313" key="1">
    <source>
        <dbReference type="EMBL" id="SHM97655.1"/>
    </source>
</evidence>
<evidence type="ECO:0000313" key="2">
    <source>
        <dbReference type="Proteomes" id="UP000184038"/>
    </source>
</evidence>
<dbReference type="AlphaFoldDB" id="A0A1M7N2D4"/>
<dbReference type="EMBL" id="FRCP01000024">
    <property type="protein sequence ID" value="SHM97655.1"/>
    <property type="molecule type" value="Genomic_DNA"/>
</dbReference>
<reference evidence="1 2" key="1">
    <citation type="submission" date="2016-11" db="EMBL/GenBank/DDBJ databases">
        <authorList>
            <person name="Jaros S."/>
            <person name="Januszkiewicz K."/>
            <person name="Wedrychowicz H."/>
        </authorList>
    </citation>
    <scope>NUCLEOTIDE SEQUENCE [LARGE SCALE GENOMIC DNA]</scope>
    <source>
        <strain evidence="1 2">DSM 15930</strain>
    </source>
</reference>
<dbReference type="Proteomes" id="UP000184038">
    <property type="component" value="Unassembled WGS sequence"/>
</dbReference>
<name>A0A1M7N2D4_9FIRM</name>
<organism evidence="1 2">
    <name type="scientific">Anaerosporobacter mobilis DSM 15930</name>
    <dbReference type="NCBI Taxonomy" id="1120996"/>
    <lineage>
        <taxon>Bacteria</taxon>
        <taxon>Bacillati</taxon>
        <taxon>Bacillota</taxon>
        <taxon>Clostridia</taxon>
        <taxon>Lachnospirales</taxon>
        <taxon>Lachnospiraceae</taxon>
        <taxon>Anaerosporobacter</taxon>
    </lineage>
</organism>
<keyword evidence="2" id="KW-1185">Reference proteome</keyword>
<proteinExistence type="predicted"/>
<gene>
    <name evidence="1" type="ORF">SAMN02746066_04184</name>
</gene>
<sequence length="117" mass="13661">MRHEAKKIAQIVSEILTLFLLNGAENIDIKVNTKISTNERNTEIIIIQYECDYEEEFIQKIEYNLNTQRQYEIEGYYWQLVGEDDSSDELHLVGAMVDEANVSKKGKDLHIQLLRKA</sequence>
<dbReference type="STRING" id="1120996.SAMN02746066_04184"/>
<protein>
    <submittedName>
        <fullName evidence="1">Uncharacterized protein</fullName>
    </submittedName>
</protein>
<dbReference type="OrthoDB" id="9794280at2"/>
<dbReference type="RefSeq" id="WP_073291013.1">
    <property type="nucleotide sequence ID" value="NZ_FRCP01000024.1"/>
</dbReference>